<name>A0A517P9G3_9PLAN</name>
<dbReference type="OrthoDB" id="291356at2"/>
<evidence type="ECO:0000259" key="1">
    <source>
        <dbReference type="Pfam" id="PF07607"/>
    </source>
</evidence>
<gene>
    <name evidence="2" type="ORF">CA12_21140</name>
</gene>
<proteinExistence type="predicted"/>
<evidence type="ECO:0000313" key="3">
    <source>
        <dbReference type="Proteomes" id="UP000318741"/>
    </source>
</evidence>
<organism evidence="2 3">
    <name type="scientific">Alienimonas californiensis</name>
    <dbReference type="NCBI Taxonomy" id="2527989"/>
    <lineage>
        <taxon>Bacteria</taxon>
        <taxon>Pseudomonadati</taxon>
        <taxon>Planctomycetota</taxon>
        <taxon>Planctomycetia</taxon>
        <taxon>Planctomycetales</taxon>
        <taxon>Planctomycetaceae</taxon>
        <taxon>Alienimonas</taxon>
    </lineage>
</organism>
<dbReference type="EMBL" id="CP036265">
    <property type="protein sequence ID" value="QDT16016.1"/>
    <property type="molecule type" value="Genomic_DNA"/>
</dbReference>
<dbReference type="Pfam" id="PF07607">
    <property type="entry name" value="DUF1570"/>
    <property type="match status" value="1"/>
</dbReference>
<keyword evidence="3" id="KW-1185">Reference proteome</keyword>
<feature type="domain" description="DUF1570" evidence="1">
    <location>
        <begin position="216"/>
        <end position="349"/>
    </location>
</feature>
<dbReference type="RefSeq" id="WP_145358896.1">
    <property type="nucleotide sequence ID" value="NZ_CP036265.1"/>
</dbReference>
<accession>A0A517P9G3</accession>
<dbReference type="InterPro" id="IPR011464">
    <property type="entry name" value="DUF1570"/>
</dbReference>
<dbReference type="Proteomes" id="UP000318741">
    <property type="component" value="Chromosome"/>
</dbReference>
<evidence type="ECO:0000313" key="2">
    <source>
        <dbReference type="EMBL" id="QDT16016.1"/>
    </source>
</evidence>
<dbReference type="KEGG" id="acaf:CA12_21140"/>
<reference evidence="2 3" key="1">
    <citation type="submission" date="2019-02" db="EMBL/GenBank/DDBJ databases">
        <title>Deep-cultivation of Planctomycetes and their phenomic and genomic characterization uncovers novel biology.</title>
        <authorList>
            <person name="Wiegand S."/>
            <person name="Jogler M."/>
            <person name="Boedeker C."/>
            <person name="Pinto D."/>
            <person name="Vollmers J."/>
            <person name="Rivas-Marin E."/>
            <person name="Kohn T."/>
            <person name="Peeters S.H."/>
            <person name="Heuer A."/>
            <person name="Rast P."/>
            <person name="Oberbeckmann S."/>
            <person name="Bunk B."/>
            <person name="Jeske O."/>
            <person name="Meyerdierks A."/>
            <person name="Storesund J.E."/>
            <person name="Kallscheuer N."/>
            <person name="Luecker S."/>
            <person name="Lage O.M."/>
            <person name="Pohl T."/>
            <person name="Merkel B.J."/>
            <person name="Hornburger P."/>
            <person name="Mueller R.-W."/>
            <person name="Bruemmer F."/>
            <person name="Labrenz M."/>
            <person name="Spormann A.M."/>
            <person name="Op den Camp H."/>
            <person name="Overmann J."/>
            <person name="Amann R."/>
            <person name="Jetten M.S.M."/>
            <person name="Mascher T."/>
            <person name="Medema M.H."/>
            <person name="Devos D.P."/>
            <person name="Kaster A.-K."/>
            <person name="Ovreas L."/>
            <person name="Rohde M."/>
            <person name="Galperin M.Y."/>
            <person name="Jogler C."/>
        </authorList>
    </citation>
    <scope>NUCLEOTIDE SEQUENCE [LARGE SCALE GENOMIC DNA]</scope>
    <source>
        <strain evidence="2 3">CA12</strain>
    </source>
</reference>
<protein>
    <recommendedName>
        <fullName evidence="1">DUF1570 domain-containing protein</fullName>
    </recommendedName>
</protein>
<sequence length="380" mass="40756">MSVAPLLALLLAAADPAETVVWTTDDGPRTVVGRVLLEGGDGGVLLEGRDGALHAVAAARLTGRTPTGEPFALLTSEELAATLAEELEPGAETLTTPHFAIASTASPEFTQWAGELLEAVHAGFVAEFPPATVPTPEGGPAGPLPVLILRDRAAFEAFAKRPDQAARGVNPALSQGYYDPVSNRIVLYDFAGSPSPLGGASRRESVRDRAANRQANVATVAHEAVHQLAYNAGLHARLADNPIWLTEGLAMQGEATDRRTPLGWRGFDDGANVVRSKAFRAFLTARRRDRELRDMNPLEKLIASNTLFSDPTVAESAYAASWALVNHLREERPEAFAAYLADLAALPPLAPQTPEDRLARFRKHFGEDLDGLWDEVQTVR</sequence>
<dbReference type="AlphaFoldDB" id="A0A517P9G3"/>